<dbReference type="InterPro" id="IPR010987">
    <property type="entry name" value="Glutathione-S-Trfase_C-like"/>
</dbReference>
<gene>
    <name evidence="4" type="ORF">SMD31_15360</name>
</gene>
<protein>
    <submittedName>
        <fullName evidence="4">Glutathione S-transferase family protein</fullName>
    </submittedName>
</protein>
<dbReference type="InterPro" id="IPR004046">
    <property type="entry name" value="GST_C"/>
</dbReference>
<dbReference type="Pfam" id="PF00043">
    <property type="entry name" value="GST_C"/>
    <property type="match status" value="1"/>
</dbReference>
<evidence type="ECO:0000259" key="2">
    <source>
        <dbReference type="PROSITE" id="PS50404"/>
    </source>
</evidence>
<dbReference type="CDD" id="cd03207">
    <property type="entry name" value="GST_C_8"/>
    <property type="match status" value="1"/>
</dbReference>
<dbReference type="InterPro" id="IPR036282">
    <property type="entry name" value="Glutathione-S-Trfase_C_sf"/>
</dbReference>
<dbReference type="EMBL" id="JAXCLX010000002">
    <property type="protein sequence ID" value="MDY0873319.1"/>
    <property type="molecule type" value="Genomic_DNA"/>
</dbReference>
<dbReference type="PANTHER" id="PTHR44051:SF8">
    <property type="entry name" value="GLUTATHIONE S-TRANSFERASE GSTA"/>
    <property type="match status" value="1"/>
</dbReference>
<dbReference type="InterPro" id="IPR036249">
    <property type="entry name" value="Thioredoxin-like_sf"/>
</dbReference>
<dbReference type="SFLD" id="SFLDG01150">
    <property type="entry name" value="Main.1:_Beta-like"/>
    <property type="match status" value="1"/>
</dbReference>
<organism evidence="4 5">
    <name type="scientific">Dongia rigui</name>
    <dbReference type="NCBI Taxonomy" id="940149"/>
    <lineage>
        <taxon>Bacteria</taxon>
        <taxon>Pseudomonadati</taxon>
        <taxon>Pseudomonadota</taxon>
        <taxon>Alphaproteobacteria</taxon>
        <taxon>Rhodospirillales</taxon>
        <taxon>Dongiaceae</taxon>
        <taxon>Dongia</taxon>
    </lineage>
</organism>
<feature type="domain" description="GST C-terminal" evidence="3">
    <location>
        <begin position="85"/>
        <end position="199"/>
    </location>
</feature>
<sequence>MKLYWSPHTRSIRVLWLLEEIGCPYDRVLVDIRQGEQKRPGFDAISPLRKVPALEDDGVHVAESGAICAYLADKFIGAGLAPRLDDPLRGPYQQWMYFATGNMEPAFFQAAMNLEVPEMQAGWGSFDRCICAIENAVSEQNWLLGARFSAADILMVTSLYYGMKIMNIVPEKPAFLAYLSRAAARPAFQRAQAIDSGAA</sequence>
<evidence type="ECO:0000256" key="1">
    <source>
        <dbReference type="RuleBase" id="RU003494"/>
    </source>
</evidence>
<dbReference type="SUPFAM" id="SSF47616">
    <property type="entry name" value="GST C-terminal domain-like"/>
    <property type="match status" value="1"/>
</dbReference>
<dbReference type="InterPro" id="IPR040079">
    <property type="entry name" value="Glutathione_S-Trfase"/>
</dbReference>
<dbReference type="CDD" id="cd03046">
    <property type="entry name" value="GST_N_GTT1_like"/>
    <property type="match status" value="1"/>
</dbReference>
<dbReference type="InterPro" id="IPR004045">
    <property type="entry name" value="Glutathione_S-Trfase_N"/>
</dbReference>
<dbReference type="RefSeq" id="WP_320501773.1">
    <property type="nucleotide sequence ID" value="NZ_JAXCLX010000002.1"/>
</dbReference>
<dbReference type="PROSITE" id="PS50405">
    <property type="entry name" value="GST_CTER"/>
    <property type="match status" value="1"/>
</dbReference>
<dbReference type="SFLD" id="SFLDG00358">
    <property type="entry name" value="Main_(cytGST)"/>
    <property type="match status" value="1"/>
</dbReference>
<dbReference type="PROSITE" id="PS50404">
    <property type="entry name" value="GST_NTER"/>
    <property type="match status" value="1"/>
</dbReference>
<dbReference type="Pfam" id="PF02798">
    <property type="entry name" value="GST_N"/>
    <property type="match status" value="1"/>
</dbReference>
<evidence type="ECO:0000259" key="3">
    <source>
        <dbReference type="PROSITE" id="PS50405"/>
    </source>
</evidence>
<dbReference type="SUPFAM" id="SSF52833">
    <property type="entry name" value="Thioredoxin-like"/>
    <property type="match status" value="1"/>
</dbReference>
<evidence type="ECO:0000313" key="5">
    <source>
        <dbReference type="Proteomes" id="UP001271769"/>
    </source>
</evidence>
<name>A0ABU5E275_9PROT</name>
<accession>A0ABU5E275</accession>
<dbReference type="PANTHER" id="PTHR44051">
    <property type="entry name" value="GLUTATHIONE S-TRANSFERASE-RELATED"/>
    <property type="match status" value="1"/>
</dbReference>
<comment type="similarity">
    <text evidence="1">Belongs to the GST superfamily.</text>
</comment>
<dbReference type="SFLD" id="SFLDS00019">
    <property type="entry name" value="Glutathione_Transferase_(cytos"/>
    <property type="match status" value="1"/>
</dbReference>
<dbReference type="Proteomes" id="UP001271769">
    <property type="component" value="Unassembled WGS sequence"/>
</dbReference>
<comment type="caution">
    <text evidence="4">The sequence shown here is derived from an EMBL/GenBank/DDBJ whole genome shotgun (WGS) entry which is preliminary data.</text>
</comment>
<dbReference type="Gene3D" id="1.20.1050.10">
    <property type="match status" value="1"/>
</dbReference>
<keyword evidence="5" id="KW-1185">Reference proteome</keyword>
<proteinExistence type="inferred from homology"/>
<reference evidence="4 5" key="1">
    <citation type="journal article" date="2013" name="Antonie Van Leeuwenhoek">
        <title>Dongia rigui sp. nov., isolated from freshwater of a large wetland in Korea.</title>
        <authorList>
            <person name="Baik K.S."/>
            <person name="Hwang Y.M."/>
            <person name="Choi J.S."/>
            <person name="Kwon J."/>
            <person name="Seong C.N."/>
        </authorList>
    </citation>
    <scope>NUCLEOTIDE SEQUENCE [LARGE SCALE GENOMIC DNA]</scope>
    <source>
        <strain evidence="4 5">04SU4-P</strain>
    </source>
</reference>
<evidence type="ECO:0000313" key="4">
    <source>
        <dbReference type="EMBL" id="MDY0873319.1"/>
    </source>
</evidence>
<dbReference type="Gene3D" id="3.40.30.10">
    <property type="entry name" value="Glutaredoxin"/>
    <property type="match status" value="1"/>
</dbReference>
<feature type="domain" description="GST N-terminal" evidence="2">
    <location>
        <begin position="1"/>
        <end position="79"/>
    </location>
</feature>